<gene>
    <name evidence="6" type="ORF">ElyMa_001824000</name>
</gene>
<keyword evidence="6" id="KW-0378">Hydrolase</keyword>
<proteinExistence type="inferred from homology"/>
<dbReference type="EMBL" id="BMAT01003683">
    <property type="protein sequence ID" value="GFR60534.1"/>
    <property type="molecule type" value="Genomic_DNA"/>
</dbReference>
<dbReference type="AlphaFoldDB" id="A0AAV4EIW4"/>
<dbReference type="GO" id="GO:0005762">
    <property type="term" value="C:mitochondrial large ribosomal subunit"/>
    <property type="evidence" value="ECO:0007669"/>
    <property type="project" value="TreeGrafter"/>
</dbReference>
<dbReference type="PANTHER" id="PTHR11075:SF54">
    <property type="entry name" value="LARGE RIBOSOMAL SUBUNIT PROTEIN ML62"/>
    <property type="match status" value="1"/>
</dbReference>
<organism evidence="6 7">
    <name type="scientific">Elysia marginata</name>
    <dbReference type="NCBI Taxonomy" id="1093978"/>
    <lineage>
        <taxon>Eukaryota</taxon>
        <taxon>Metazoa</taxon>
        <taxon>Spiralia</taxon>
        <taxon>Lophotrochozoa</taxon>
        <taxon>Mollusca</taxon>
        <taxon>Gastropoda</taxon>
        <taxon>Heterobranchia</taxon>
        <taxon>Euthyneura</taxon>
        <taxon>Panpulmonata</taxon>
        <taxon>Sacoglossa</taxon>
        <taxon>Placobranchoidea</taxon>
        <taxon>Plakobranchidae</taxon>
        <taxon>Elysia</taxon>
    </lineage>
</organism>
<evidence type="ECO:0000313" key="7">
    <source>
        <dbReference type="Proteomes" id="UP000762676"/>
    </source>
</evidence>
<dbReference type="Gene3D" id="3.30.160.20">
    <property type="match status" value="1"/>
</dbReference>
<dbReference type="Proteomes" id="UP000762676">
    <property type="component" value="Unassembled WGS sequence"/>
</dbReference>
<evidence type="ECO:0000256" key="2">
    <source>
        <dbReference type="ARBA" id="ARBA00038225"/>
    </source>
</evidence>
<comment type="similarity">
    <text evidence="2">Belongs to the prokaryotic/mitochondrial release factor family. Mitochondrion-specific ribosomal protein mL62 subfamily.</text>
</comment>
<evidence type="ECO:0000256" key="1">
    <source>
        <dbReference type="ARBA" id="ARBA00013260"/>
    </source>
</evidence>
<sequence>MTPVTYSYKSHVSLEKVYPDSNQDFLRKRDELPKAEALEKFEGFIPIDQLEITMSKSSGPGGQHVNKVNSKVEMRFHLESAEWIPAWIKPRLMKQEHGRVTKEGYFVVRSDMTRKQMLNQADCLNKLRNMIYKASELPQELTSEEIDLKEKRILKAKAGILREKRTRSLIKQNRLSPQY</sequence>
<name>A0AAV4EIW4_9GAST</name>
<protein>
    <recommendedName>
        <fullName evidence="3">Large ribosomal subunit protein mL62</fullName>
        <ecNumber evidence="1">3.1.1.29</ecNumber>
    </recommendedName>
    <alternativeName>
        <fullName evidence="4">Peptidyl-tRNA hydrolase ICT1, mitochondrial</fullName>
    </alternativeName>
</protein>
<comment type="caution">
    <text evidence="6">The sequence shown here is derived from an EMBL/GenBank/DDBJ whole genome shotgun (WGS) entry which is preliminary data.</text>
</comment>
<dbReference type="EC" id="3.1.1.29" evidence="1"/>
<dbReference type="GO" id="GO:0070126">
    <property type="term" value="P:mitochondrial translational termination"/>
    <property type="evidence" value="ECO:0007669"/>
    <property type="project" value="TreeGrafter"/>
</dbReference>
<dbReference type="Pfam" id="PF00472">
    <property type="entry name" value="RF-1"/>
    <property type="match status" value="1"/>
</dbReference>
<dbReference type="FunFam" id="3.30.160.20:FF:000046">
    <property type="entry name" value="Peptidyl-tRNA hydrolase ICT1"/>
    <property type="match status" value="1"/>
</dbReference>
<evidence type="ECO:0000256" key="4">
    <source>
        <dbReference type="ARBA" id="ARBA00041531"/>
    </source>
</evidence>
<evidence type="ECO:0000313" key="6">
    <source>
        <dbReference type="EMBL" id="GFR60534.1"/>
    </source>
</evidence>
<dbReference type="SUPFAM" id="SSF110916">
    <property type="entry name" value="Peptidyl-tRNA hydrolase domain-like"/>
    <property type="match status" value="1"/>
</dbReference>
<reference evidence="6 7" key="1">
    <citation type="journal article" date="2021" name="Elife">
        <title>Chloroplast acquisition without the gene transfer in kleptoplastic sea slugs, Plakobranchus ocellatus.</title>
        <authorList>
            <person name="Maeda T."/>
            <person name="Takahashi S."/>
            <person name="Yoshida T."/>
            <person name="Shimamura S."/>
            <person name="Takaki Y."/>
            <person name="Nagai Y."/>
            <person name="Toyoda A."/>
            <person name="Suzuki Y."/>
            <person name="Arimoto A."/>
            <person name="Ishii H."/>
            <person name="Satoh N."/>
            <person name="Nishiyama T."/>
            <person name="Hasebe M."/>
            <person name="Maruyama T."/>
            <person name="Minagawa J."/>
            <person name="Obokata J."/>
            <person name="Shigenobu S."/>
        </authorList>
    </citation>
    <scope>NUCLEOTIDE SEQUENCE [LARGE SCALE GENOMIC DNA]</scope>
</reference>
<dbReference type="PANTHER" id="PTHR11075">
    <property type="entry name" value="PEPTIDE CHAIN RELEASE FACTOR"/>
    <property type="match status" value="1"/>
</dbReference>
<dbReference type="GO" id="GO:0016150">
    <property type="term" value="F:translation release factor activity, codon nonspecific"/>
    <property type="evidence" value="ECO:0007669"/>
    <property type="project" value="TreeGrafter"/>
</dbReference>
<feature type="domain" description="Prokaryotic-type class I peptide chain release factors" evidence="5">
    <location>
        <begin position="45"/>
        <end position="174"/>
    </location>
</feature>
<evidence type="ECO:0000256" key="3">
    <source>
        <dbReference type="ARBA" id="ARBA00039441"/>
    </source>
</evidence>
<dbReference type="InterPro" id="IPR052104">
    <property type="entry name" value="Mito_Release_Factor_mL62"/>
</dbReference>
<evidence type="ECO:0000259" key="5">
    <source>
        <dbReference type="Pfam" id="PF00472"/>
    </source>
</evidence>
<dbReference type="InterPro" id="IPR000352">
    <property type="entry name" value="Pep_chain_release_fac_I"/>
</dbReference>
<keyword evidence="7" id="KW-1185">Reference proteome</keyword>
<accession>A0AAV4EIW4</accession>
<dbReference type="GO" id="GO:0004045">
    <property type="term" value="F:peptidyl-tRNA hydrolase activity"/>
    <property type="evidence" value="ECO:0007669"/>
    <property type="project" value="UniProtKB-EC"/>
</dbReference>